<sequence>MNRKKLLKKMKKNKQIKPAVPAYIQSLNQFRDEFNDYPEINFLLNHALMADHLLSLKQLPQDLPNLQLPDDIQDQIYQKINQKYDFGNPEGDAEWDKLSNDLPKLDQQLRGFRDYLEEQYGMWAYISSSFTNQLAKFLDGKPTLEIMAGNGYISKGLKDHRANIITTDSLEWQKENETGKHQLVPIEKLSALDAYHKYKDQVDYIIMCWSPDGVPIDNELLEAIRKDGNPVQLIVIGEKNGATNSKTFWQNAEFVKNTGIDTLNQYYPHFDLIHDQVYLVK</sequence>
<dbReference type="Proteomes" id="UP000313312">
    <property type="component" value="Unassembled WGS sequence"/>
</dbReference>
<dbReference type="AlphaFoldDB" id="A0A5C4TJE9"/>
<dbReference type="SUPFAM" id="SSF53335">
    <property type="entry name" value="S-adenosyl-L-methionine-dependent methyltransferases"/>
    <property type="match status" value="1"/>
</dbReference>
<dbReference type="EMBL" id="QFCR01000025">
    <property type="protein sequence ID" value="TNK89940.1"/>
    <property type="molecule type" value="Genomic_DNA"/>
</dbReference>
<dbReference type="RefSeq" id="WP_056958616.1">
    <property type="nucleotide sequence ID" value="NZ_BAAAXT010000015.1"/>
</dbReference>
<evidence type="ECO:0000313" key="2">
    <source>
        <dbReference type="Proteomes" id="UP000313312"/>
    </source>
</evidence>
<gene>
    <name evidence="1" type="ORF">DID87_06160</name>
</gene>
<protein>
    <submittedName>
        <fullName evidence="1">SAM-dependent methyltransferase</fullName>
    </submittedName>
</protein>
<comment type="caution">
    <text evidence="1">The sequence shown here is derived from an EMBL/GenBank/DDBJ whole genome shotgun (WGS) entry which is preliminary data.</text>
</comment>
<reference evidence="1 2" key="1">
    <citation type="submission" date="2018-05" db="EMBL/GenBank/DDBJ databases">
        <title>Lactobacillus sanfranciscensis Ah4 draft denome sequence.</title>
        <authorList>
            <person name="Zhang G."/>
        </authorList>
    </citation>
    <scope>NUCLEOTIDE SEQUENCE [LARGE SCALE GENOMIC DNA]</scope>
    <source>
        <strain evidence="1 2">Ah4</strain>
    </source>
</reference>
<accession>A0A5C4TJE9</accession>
<dbReference type="GO" id="GO:0032259">
    <property type="term" value="P:methylation"/>
    <property type="evidence" value="ECO:0007669"/>
    <property type="project" value="UniProtKB-KW"/>
</dbReference>
<name>A0A5C4TJE9_FRUSA</name>
<proteinExistence type="predicted"/>
<dbReference type="GeneID" id="93160102"/>
<keyword evidence="1" id="KW-0489">Methyltransferase</keyword>
<dbReference type="GO" id="GO:0008168">
    <property type="term" value="F:methyltransferase activity"/>
    <property type="evidence" value="ECO:0007669"/>
    <property type="project" value="UniProtKB-KW"/>
</dbReference>
<organism evidence="1 2">
    <name type="scientific">Fructilactobacillus sanfranciscensis</name>
    <name type="common">Lactobacillus sanfranciscensis</name>
    <dbReference type="NCBI Taxonomy" id="1625"/>
    <lineage>
        <taxon>Bacteria</taxon>
        <taxon>Bacillati</taxon>
        <taxon>Bacillota</taxon>
        <taxon>Bacilli</taxon>
        <taxon>Lactobacillales</taxon>
        <taxon>Lactobacillaceae</taxon>
        <taxon>Fructilactobacillus</taxon>
    </lineage>
</organism>
<dbReference type="InterPro" id="IPR029063">
    <property type="entry name" value="SAM-dependent_MTases_sf"/>
</dbReference>
<evidence type="ECO:0000313" key="1">
    <source>
        <dbReference type="EMBL" id="TNK89940.1"/>
    </source>
</evidence>
<keyword evidence="1" id="KW-0808">Transferase</keyword>